<gene>
    <name evidence="1" type="ORF">RDB_LOCUS66641</name>
</gene>
<evidence type="ECO:0000313" key="2">
    <source>
        <dbReference type="Proteomes" id="UP000663850"/>
    </source>
</evidence>
<evidence type="ECO:0008006" key="3">
    <source>
        <dbReference type="Google" id="ProtNLM"/>
    </source>
</evidence>
<dbReference type="PANTHER" id="PTHR31758:SF2">
    <property type="entry name" value="BTB_POZ DOMAIN-CONTAINING PROTEIN YLR108C"/>
    <property type="match status" value="1"/>
</dbReference>
<reference evidence="1" key="1">
    <citation type="submission" date="2021-01" db="EMBL/GenBank/DDBJ databases">
        <authorList>
            <person name="Kaushik A."/>
        </authorList>
    </citation>
    <scope>NUCLEOTIDE SEQUENCE</scope>
    <source>
        <strain evidence="1">Type strain: AG8-Rh-89/</strain>
    </source>
</reference>
<dbReference type="SUPFAM" id="SSF54695">
    <property type="entry name" value="POZ domain"/>
    <property type="match status" value="1"/>
</dbReference>
<dbReference type="Proteomes" id="UP000663850">
    <property type="component" value="Unassembled WGS sequence"/>
</dbReference>
<dbReference type="EMBL" id="CAJMWZ010003431">
    <property type="protein sequence ID" value="CAE6474217.1"/>
    <property type="molecule type" value="Genomic_DNA"/>
</dbReference>
<dbReference type="PANTHER" id="PTHR31758">
    <property type="entry name" value="BTB/POZ DOMAIN-CONTAINING PROTEIN YLR108C"/>
    <property type="match status" value="1"/>
</dbReference>
<protein>
    <recommendedName>
        <fullName evidence="3">BTB domain-containing protein</fullName>
    </recommendedName>
</protein>
<accession>A0A8H3GUV8</accession>
<organism evidence="1 2">
    <name type="scientific">Rhizoctonia solani</name>
    <dbReference type="NCBI Taxonomy" id="456999"/>
    <lineage>
        <taxon>Eukaryota</taxon>
        <taxon>Fungi</taxon>
        <taxon>Dikarya</taxon>
        <taxon>Basidiomycota</taxon>
        <taxon>Agaricomycotina</taxon>
        <taxon>Agaricomycetes</taxon>
        <taxon>Cantharellales</taxon>
        <taxon>Ceratobasidiaceae</taxon>
        <taxon>Rhizoctonia</taxon>
    </lineage>
</organism>
<dbReference type="Gene3D" id="3.30.710.10">
    <property type="entry name" value="Potassium Channel Kv1.1, Chain A"/>
    <property type="match status" value="1"/>
</dbReference>
<comment type="caution">
    <text evidence="1">The sequence shown here is derived from an EMBL/GenBank/DDBJ whole genome shotgun (WGS) entry which is preliminary data.</text>
</comment>
<dbReference type="AlphaFoldDB" id="A0A8H3GUV8"/>
<evidence type="ECO:0000313" key="1">
    <source>
        <dbReference type="EMBL" id="CAE6474217.1"/>
    </source>
</evidence>
<name>A0A8H3GUV8_9AGAM</name>
<proteinExistence type="predicted"/>
<dbReference type="InterPro" id="IPR011333">
    <property type="entry name" value="SKP1/BTB/POZ_sf"/>
</dbReference>
<sequence>MSLINVGHFHTTLVKCLFGFVLLVTKWNCAWAIRRPFWSCSFPRHPAFRLDPGLSQPLGVIETATPSYSLPTLTMTQSELYKIALRDTTFTLDRSQIEFDSPNYFTSCFLGSFSESHAREIRLSRDPVLFSIIVNYLSGYAILPIQPPMGMSEQATLENLLRDALFYGLDELAGMLEEHKMEGKVLRAQEERVIKSYAVIVWPLGMGSRKGHFMVRLSESQAHVQCHSHSLLPGTVPLLQSTGIALVNQLLKEQKITARSWTWAAFWTTMKSTNHMPGPRVDNDCAVLEITELIRE</sequence>